<evidence type="ECO:0000313" key="5">
    <source>
        <dbReference type="Proteomes" id="UP000470404"/>
    </source>
</evidence>
<gene>
    <name evidence="2" type="ORF">G3I59_42495</name>
    <name evidence="3" type="ORF">SAMN05421854_101705</name>
</gene>
<feature type="transmembrane region" description="Helical" evidence="1">
    <location>
        <begin position="388"/>
        <end position="411"/>
    </location>
</feature>
<evidence type="ECO:0000313" key="4">
    <source>
        <dbReference type="Proteomes" id="UP000199137"/>
    </source>
</evidence>
<feature type="transmembrane region" description="Helical" evidence="1">
    <location>
        <begin position="63"/>
        <end position="84"/>
    </location>
</feature>
<dbReference type="STRING" id="112413.SAMN05421854_101705"/>
<reference evidence="2 5" key="2">
    <citation type="submission" date="2020-01" db="EMBL/GenBank/DDBJ databases">
        <title>Insect and environment-associated Actinomycetes.</title>
        <authorList>
            <person name="Currrie C."/>
            <person name="Chevrette M."/>
            <person name="Carlson C."/>
            <person name="Stubbendieck R."/>
            <person name="Wendt-Pienkowski E."/>
        </authorList>
    </citation>
    <scope>NUCLEOTIDE SEQUENCE [LARGE SCALE GENOMIC DNA]</scope>
    <source>
        <strain evidence="2 5">SID8386</strain>
    </source>
</reference>
<feature type="transmembrane region" description="Helical" evidence="1">
    <location>
        <begin position="251"/>
        <end position="271"/>
    </location>
</feature>
<reference evidence="3 4" key="1">
    <citation type="submission" date="2016-10" db="EMBL/GenBank/DDBJ databases">
        <authorList>
            <person name="de Groot N.N."/>
        </authorList>
    </citation>
    <scope>NUCLEOTIDE SEQUENCE [LARGE SCALE GENOMIC DNA]</scope>
    <source>
        <strain evidence="3 4">DSM 44637</strain>
    </source>
</reference>
<organism evidence="3 4">
    <name type="scientific">Amycolatopsis rubida</name>
    <dbReference type="NCBI Taxonomy" id="112413"/>
    <lineage>
        <taxon>Bacteria</taxon>
        <taxon>Bacillati</taxon>
        <taxon>Actinomycetota</taxon>
        <taxon>Actinomycetes</taxon>
        <taxon>Pseudonocardiales</taxon>
        <taxon>Pseudonocardiaceae</taxon>
        <taxon>Amycolatopsis</taxon>
    </lineage>
</organism>
<feature type="transmembrane region" description="Helical" evidence="1">
    <location>
        <begin position="36"/>
        <end position="57"/>
    </location>
</feature>
<feature type="transmembrane region" description="Helical" evidence="1">
    <location>
        <begin position="291"/>
        <end position="310"/>
    </location>
</feature>
<proteinExistence type="predicted"/>
<feature type="transmembrane region" description="Helical" evidence="1">
    <location>
        <begin position="457"/>
        <end position="476"/>
    </location>
</feature>
<keyword evidence="1" id="KW-0812">Transmembrane</keyword>
<feature type="transmembrane region" description="Helical" evidence="1">
    <location>
        <begin position="496"/>
        <end position="520"/>
    </location>
</feature>
<evidence type="ECO:0000313" key="3">
    <source>
        <dbReference type="EMBL" id="SFO12502.1"/>
    </source>
</evidence>
<keyword evidence="1" id="KW-0472">Membrane</keyword>
<feature type="transmembrane region" description="Helical" evidence="1">
    <location>
        <begin position="6"/>
        <end position="29"/>
    </location>
</feature>
<evidence type="ECO:0000256" key="1">
    <source>
        <dbReference type="SAM" id="Phobius"/>
    </source>
</evidence>
<feature type="transmembrane region" description="Helical" evidence="1">
    <location>
        <begin position="418"/>
        <end position="437"/>
    </location>
</feature>
<dbReference type="EMBL" id="FOWC01000001">
    <property type="protein sequence ID" value="SFO12502.1"/>
    <property type="molecule type" value="Genomic_DNA"/>
</dbReference>
<protein>
    <submittedName>
        <fullName evidence="2">Copper-transporting ATPase</fullName>
    </submittedName>
</protein>
<dbReference type="InterPro" id="IPR046671">
    <property type="entry name" value="DUF6541"/>
</dbReference>
<keyword evidence="1" id="KW-1133">Transmembrane helix</keyword>
<accession>A0A1I5ELU6</accession>
<keyword evidence="5" id="KW-1185">Reference proteome</keyword>
<dbReference type="Pfam" id="PF20176">
    <property type="entry name" value="DUF6541"/>
    <property type="match status" value="1"/>
</dbReference>
<dbReference type="OrthoDB" id="3251757at2"/>
<dbReference type="Proteomes" id="UP000470404">
    <property type="component" value="Unassembled WGS sequence"/>
</dbReference>
<feature type="transmembrane region" description="Helical" evidence="1">
    <location>
        <begin position="198"/>
        <end position="219"/>
    </location>
</feature>
<dbReference type="EMBL" id="JAAGNC010000207">
    <property type="protein sequence ID" value="NEC62098.1"/>
    <property type="molecule type" value="Genomic_DNA"/>
</dbReference>
<sequence>MPAPDTFWTYLGAVASYLAVLAVPGGLIGRAAGVRGWALAGLAPLLSYAVTGLAGPWLSTVGLPYNVFTAAACTLLLAGVAWGVRRLCVVRGWIKPGVEEPPAVWSTRAQWSVAACVAVATALSIAVVLSARGGTTAVFQRWDTVFHANGIRYIADTGDGSLIGMGKINWYPNGSFYPNGYHLVGALVYQISGSSIPVTLNAITMPVAGIFALSMVALIRQMGGRAVFAGCTALIAATATTGAYESVSSGLLPYALGIVLTPLTVVALQRFLVRPGVDTGLVFALAADGLLTAHSSALFGGVLFAAPLVLQRWYRSLRGLRVDGVPEGRNGLRVIGGDIVRTVPVMAAAVVFAAPQILGAISFTSGAYPYQPWNSDLPVLSALNMLGTFQQVLHTPQLWLTVLLVVGVLAFRTLDRMRWLMLSAIGLSGLFVLVTSYGASPLVISMSRPWWNDRFRLMALAAIPLCLLAGHGMAELQRWTAQRIRSIGWAKTRPRVVSRLGIAAAAVVVAVTAVLTGGFYRTANATAVSFLYYNGPEGEVTPPVSPDEIAAMDFLGRMHIPPEEKVLNDRLDGTAWMYALTGVHPVAGHYDGGGPVSPDATYLSLHFRDYDLDVRVREAVHRLKVHHVLVGSGSIAKGAPISPGLRDLMGRDFLRLVYRNPGAQIYTIIN</sequence>
<name>A0A1I5ELU6_9PSEU</name>
<feature type="transmembrane region" description="Helical" evidence="1">
    <location>
        <begin position="343"/>
        <end position="368"/>
    </location>
</feature>
<dbReference type="AlphaFoldDB" id="A0A1I5ELU6"/>
<evidence type="ECO:0000313" key="2">
    <source>
        <dbReference type="EMBL" id="NEC62098.1"/>
    </source>
</evidence>
<dbReference type="Proteomes" id="UP000199137">
    <property type="component" value="Unassembled WGS sequence"/>
</dbReference>
<dbReference type="RefSeq" id="WP_067578646.1">
    <property type="nucleotide sequence ID" value="NZ_FOWC01000001.1"/>
</dbReference>